<dbReference type="Proteomes" id="UP000829398">
    <property type="component" value="Chromosome 3"/>
</dbReference>
<evidence type="ECO:0000313" key="2">
    <source>
        <dbReference type="Proteomes" id="UP000829398"/>
    </source>
</evidence>
<comment type="caution">
    <text evidence="1">The sequence shown here is derived from an EMBL/GenBank/DDBJ whole genome shotgun (WGS) entry which is preliminary data.</text>
</comment>
<sequence>MEQVKLIGAWPSPYVYRVIWTLQLKGIKYEYEEENLSNKSDMLLKYNPVHQKVPVLVHDEKPIVESTVILEYIEEAWPRHPLLPKDPYDRAVARFWINAVFTCWSETFYIGVGEEHEKAIKEAKEKLKIIEEQGLGDKKFFGGNEIGMADLVFGWIAKSFGVVEEVVGVKVLDADSFPRLHAWIGSFRSHPVIKEHLPDCDEMFAYYKQKRDIVIWALKLKGLEYEYVEVNIHNKSELLLQLNPVHKQVPVLVHGGRPVAESMVILEYIEEVWPQNRLLPDDPSGRAEARFWTKFGEDKTPTFFAFFHAVGEEQEKAIREAKEILKILDEKGLGKKKFFGGDEIALTDIAFGWIAGWVGAMEEAVGVKLLDPDSFPRLQAWVENFKEVPVIKENLPDHNELLVYFKRLRDMFIVSATS</sequence>
<name>A0ACB8MHB8_CITSI</name>
<keyword evidence="1" id="KW-0808">Transferase</keyword>
<proteinExistence type="predicted"/>
<organism evidence="1 2">
    <name type="scientific">Citrus sinensis</name>
    <name type="common">Sweet orange</name>
    <name type="synonym">Citrus aurantium var. sinensis</name>
    <dbReference type="NCBI Taxonomy" id="2711"/>
    <lineage>
        <taxon>Eukaryota</taxon>
        <taxon>Viridiplantae</taxon>
        <taxon>Streptophyta</taxon>
        <taxon>Embryophyta</taxon>
        <taxon>Tracheophyta</taxon>
        <taxon>Spermatophyta</taxon>
        <taxon>Magnoliopsida</taxon>
        <taxon>eudicotyledons</taxon>
        <taxon>Gunneridae</taxon>
        <taxon>Pentapetalae</taxon>
        <taxon>rosids</taxon>
        <taxon>malvids</taxon>
        <taxon>Sapindales</taxon>
        <taxon>Rutaceae</taxon>
        <taxon>Aurantioideae</taxon>
        <taxon>Citrus</taxon>
    </lineage>
</organism>
<evidence type="ECO:0000313" key="1">
    <source>
        <dbReference type="EMBL" id="KAH9785040.1"/>
    </source>
</evidence>
<accession>A0ACB8MHB8</accession>
<reference evidence="2" key="1">
    <citation type="journal article" date="2023" name="Hortic. Res.">
        <title>A chromosome-level phased genome enabling allele-level studies in sweet orange: a case study on citrus Huanglongbing tolerance.</title>
        <authorList>
            <person name="Wu B."/>
            <person name="Yu Q."/>
            <person name="Deng Z."/>
            <person name="Duan Y."/>
            <person name="Luo F."/>
            <person name="Gmitter F. Jr."/>
        </authorList>
    </citation>
    <scope>NUCLEOTIDE SEQUENCE [LARGE SCALE GENOMIC DNA]</scope>
    <source>
        <strain evidence="2">cv. Valencia</strain>
    </source>
</reference>
<dbReference type="EMBL" id="CM039172">
    <property type="protein sequence ID" value="KAH9785040.1"/>
    <property type="molecule type" value="Genomic_DNA"/>
</dbReference>
<gene>
    <name evidence="1" type="ORF">KPL71_009848</name>
</gene>
<protein>
    <submittedName>
        <fullName evidence="1">Glutathione transferase GST 23</fullName>
    </submittedName>
</protein>
<keyword evidence="2" id="KW-1185">Reference proteome</keyword>